<proteinExistence type="predicted"/>
<dbReference type="AlphaFoldDB" id="A0A7J7JT26"/>
<gene>
    <name evidence="2" type="ORF">EB796_012217</name>
</gene>
<dbReference type="EMBL" id="VXIV02001811">
    <property type="protein sequence ID" value="KAF6029530.1"/>
    <property type="molecule type" value="Genomic_DNA"/>
</dbReference>
<name>A0A7J7JT26_BUGNE</name>
<evidence type="ECO:0000313" key="2">
    <source>
        <dbReference type="EMBL" id="KAF6029530.1"/>
    </source>
</evidence>
<feature type="coiled-coil region" evidence="1">
    <location>
        <begin position="24"/>
        <end position="94"/>
    </location>
</feature>
<accession>A0A7J7JT26</accession>
<evidence type="ECO:0000313" key="3">
    <source>
        <dbReference type="Proteomes" id="UP000593567"/>
    </source>
</evidence>
<dbReference type="Proteomes" id="UP000593567">
    <property type="component" value="Unassembled WGS sequence"/>
</dbReference>
<keyword evidence="3" id="KW-1185">Reference proteome</keyword>
<protein>
    <submittedName>
        <fullName evidence="2">Uncharacterized protein</fullName>
    </submittedName>
</protein>
<evidence type="ECO:0000256" key="1">
    <source>
        <dbReference type="SAM" id="Coils"/>
    </source>
</evidence>
<comment type="caution">
    <text evidence="2">The sequence shown here is derived from an EMBL/GenBank/DDBJ whole genome shotgun (WGS) entry which is preliminary data.</text>
</comment>
<organism evidence="2 3">
    <name type="scientific">Bugula neritina</name>
    <name type="common">Brown bryozoan</name>
    <name type="synonym">Sertularia neritina</name>
    <dbReference type="NCBI Taxonomy" id="10212"/>
    <lineage>
        <taxon>Eukaryota</taxon>
        <taxon>Metazoa</taxon>
        <taxon>Spiralia</taxon>
        <taxon>Lophotrochozoa</taxon>
        <taxon>Bryozoa</taxon>
        <taxon>Gymnolaemata</taxon>
        <taxon>Cheilostomatida</taxon>
        <taxon>Flustrina</taxon>
        <taxon>Buguloidea</taxon>
        <taxon>Bugulidae</taxon>
        <taxon>Bugula</taxon>
    </lineage>
</organism>
<sequence>MKSWEMATLKEMFSQQLHDLQTDLDKKGQQVTSLTSENEELQTKIQDQLTKSREIIKKLTEEKKSLAGKLVEAQETLEKEISEHQQKLEACESAR</sequence>
<reference evidence="2" key="1">
    <citation type="submission" date="2020-06" db="EMBL/GenBank/DDBJ databases">
        <title>Draft genome of Bugula neritina, a colonial animal packing powerful symbionts and potential medicines.</title>
        <authorList>
            <person name="Rayko M."/>
        </authorList>
    </citation>
    <scope>NUCLEOTIDE SEQUENCE [LARGE SCALE GENOMIC DNA]</scope>
    <source>
        <strain evidence="2">Kwan_BN1</strain>
    </source>
</reference>
<keyword evidence="1" id="KW-0175">Coiled coil</keyword>